<dbReference type="EMBL" id="WWCM01000001">
    <property type="protein sequence ID" value="MYM38190.1"/>
    <property type="molecule type" value="Genomic_DNA"/>
</dbReference>
<protein>
    <recommendedName>
        <fullName evidence="4">DUF3829 domain-containing protein</fullName>
    </recommendedName>
</protein>
<sequence>MRQYSYTALLCCAASCIVLLGGCASSTPQTAAVRDFAALAPKLQSYHELTERYRYTYQREQPFLDAAADASERQQDRERQQACNDFVKLQSGVLAYMQALGRLAGDKQYDLEDQVKGMAGGIRAWPDKGLDERHVNAFAGLTRLLARSVTAPAQQTALQDLLRAAAPAVQQLLDAMQNLLRLYQRSSENEQAIVLGMLETELPYADPQRQRLLRALAGVLQQEKRQEYHLFGLRSTLARQHLATIAERHQALLAQLPAAPAPQERP</sequence>
<evidence type="ECO:0000313" key="2">
    <source>
        <dbReference type="EMBL" id="MYM38190.1"/>
    </source>
</evidence>
<accession>A0ABW9VH68</accession>
<keyword evidence="3" id="KW-1185">Reference proteome</keyword>
<name>A0ABW9VH68_9BURK</name>
<feature type="signal peptide" evidence="1">
    <location>
        <begin position="1"/>
        <end position="31"/>
    </location>
</feature>
<dbReference type="RefSeq" id="WP_161037574.1">
    <property type="nucleotide sequence ID" value="NZ_WWCM01000001.1"/>
</dbReference>
<comment type="caution">
    <text evidence="2">The sequence shown here is derived from an EMBL/GenBank/DDBJ whole genome shotgun (WGS) entry which is preliminary data.</text>
</comment>
<reference evidence="2 3" key="1">
    <citation type="submission" date="2019-12" db="EMBL/GenBank/DDBJ databases">
        <title>Novel species isolated from a subtropical stream in China.</title>
        <authorList>
            <person name="Lu H."/>
        </authorList>
    </citation>
    <scope>NUCLEOTIDE SEQUENCE [LARGE SCALE GENOMIC DNA]</scope>
    <source>
        <strain evidence="2 3">CY13W</strain>
    </source>
</reference>
<evidence type="ECO:0000313" key="3">
    <source>
        <dbReference type="Proteomes" id="UP000478090"/>
    </source>
</evidence>
<dbReference type="PROSITE" id="PS51257">
    <property type="entry name" value="PROKAR_LIPOPROTEIN"/>
    <property type="match status" value="1"/>
</dbReference>
<proteinExistence type="predicted"/>
<evidence type="ECO:0008006" key="4">
    <source>
        <dbReference type="Google" id="ProtNLM"/>
    </source>
</evidence>
<evidence type="ECO:0000256" key="1">
    <source>
        <dbReference type="SAM" id="SignalP"/>
    </source>
</evidence>
<keyword evidence="1" id="KW-0732">Signal</keyword>
<organism evidence="2 3">
    <name type="scientific">Duganella qianjiadongensis</name>
    <dbReference type="NCBI Taxonomy" id="2692176"/>
    <lineage>
        <taxon>Bacteria</taxon>
        <taxon>Pseudomonadati</taxon>
        <taxon>Pseudomonadota</taxon>
        <taxon>Betaproteobacteria</taxon>
        <taxon>Burkholderiales</taxon>
        <taxon>Oxalobacteraceae</taxon>
        <taxon>Telluria group</taxon>
        <taxon>Duganella</taxon>
    </lineage>
</organism>
<gene>
    <name evidence="2" type="ORF">GTP27_02500</name>
</gene>
<dbReference type="Proteomes" id="UP000478090">
    <property type="component" value="Unassembled WGS sequence"/>
</dbReference>
<feature type="chain" id="PRO_5047268243" description="DUF3829 domain-containing protein" evidence="1">
    <location>
        <begin position="32"/>
        <end position="266"/>
    </location>
</feature>